<dbReference type="PANTHER" id="PTHR43943">
    <property type="entry name" value="DEHYDROGENASE/REDUCTASE (SDR FAMILY) MEMBER 4"/>
    <property type="match status" value="1"/>
</dbReference>
<dbReference type="AlphaFoldDB" id="A0AAD8LWY6"/>
<evidence type="ECO:0000313" key="3">
    <source>
        <dbReference type="Proteomes" id="UP001237642"/>
    </source>
</evidence>
<comment type="caution">
    <text evidence="2">The sequence shown here is derived from an EMBL/GenBank/DDBJ whole genome shotgun (WGS) entry which is preliminary data.</text>
</comment>
<dbReference type="Proteomes" id="UP001237642">
    <property type="component" value="Unassembled WGS sequence"/>
</dbReference>
<dbReference type="Gene3D" id="3.40.50.720">
    <property type="entry name" value="NAD(P)-binding Rossmann-like Domain"/>
    <property type="match status" value="1"/>
</dbReference>
<reference evidence="2" key="2">
    <citation type="submission" date="2023-05" db="EMBL/GenBank/DDBJ databases">
        <authorList>
            <person name="Schelkunov M.I."/>
        </authorList>
    </citation>
    <scope>NUCLEOTIDE SEQUENCE</scope>
    <source>
        <strain evidence="2">Hsosn_3</strain>
        <tissue evidence="2">Leaf</tissue>
    </source>
</reference>
<dbReference type="Pfam" id="PF13561">
    <property type="entry name" value="adh_short_C2"/>
    <property type="match status" value="1"/>
</dbReference>
<sequence>MVIQKEGASLVISSRKQNNVDEAVEKLKAQGVEALGLVCHVSNARQRKNLVDTTVQKYGKIDVVVSNAATSPSTRSILDAVTKTALLARLPSKCFGYSLFQYSSFVKTIANHVSNYCSLHIMSSSYPLSFCQGFYNCDQSILLQVRK</sequence>
<dbReference type="InterPro" id="IPR036291">
    <property type="entry name" value="NAD(P)-bd_dom_sf"/>
</dbReference>
<keyword evidence="3" id="KW-1185">Reference proteome</keyword>
<evidence type="ECO:0000256" key="1">
    <source>
        <dbReference type="ARBA" id="ARBA00006484"/>
    </source>
</evidence>
<dbReference type="InterPro" id="IPR002347">
    <property type="entry name" value="SDR_fam"/>
</dbReference>
<dbReference type="SUPFAM" id="SSF51735">
    <property type="entry name" value="NAD(P)-binding Rossmann-fold domains"/>
    <property type="match status" value="1"/>
</dbReference>
<comment type="similarity">
    <text evidence="1">Belongs to the short-chain dehydrogenases/reductases (SDR) family.</text>
</comment>
<organism evidence="2 3">
    <name type="scientific">Heracleum sosnowskyi</name>
    <dbReference type="NCBI Taxonomy" id="360622"/>
    <lineage>
        <taxon>Eukaryota</taxon>
        <taxon>Viridiplantae</taxon>
        <taxon>Streptophyta</taxon>
        <taxon>Embryophyta</taxon>
        <taxon>Tracheophyta</taxon>
        <taxon>Spermatophyta</taxon>
        <taxon>Magnoliopsida</taxon>
        <taxon>eudicotyledons</taxon>
        <taxon>Gunneridae</taxon>
        <taxon>Pentapetalae</taxon>
        <taxon>asterids</taxon>
        <taxon>campanulids</taxon>
        <taxon>Apiales</taxon>
        <taxon>Apiaceae</taxon>
        <taxon>Apioideae</taxon>
        <taxon>apioid superclade</taxon>
        <taxon>Tordylieae</taxon>
        <taxon>Tordyliinae</taxon>
        <taxon>Heracleum</taxon>
    </lineage>
</organism>
<dbReference type="PANTHER" id="PTHR43943:SF2">
    <property type="entry name" value="DEHYDROGENASE_REDUCTASE 4"/>
    <property type="match status" value="1"/>
</dbReference>
<proteinExistence type="inferred from homology"/>
<name>A0AAD8LWY6_9APIA</name>
<evidence type="ECO:0000313" key="2">
    <source>
        <dbReference type="EMBL" id="KAK1351408.1"/>
    </source>
</evidence>
<protein>
    <submittedName>
        <fullName evidence="2">Uncharacterized protein</fullName>
    </submittedName>
</protein>
<accession>A0AAD8LWY6</accession>
<reference evidence="2" key="1">
    <citation type="submission" date="2023-02" db="EMBL/GenBank/DDBJ databases">
        <title>Genome of toxic invasive species Heracleum sosnowskyi carries increased number of genes despite the absence of recent whole-genome duplications.</title>
        <authorList>
            <person name="Schelkunov M."/>
            <person name="Shtratnikova V."/>
            <person name="Makarenko M."/>
            <person name="Klepikova A."/>
            <person name="Omelchenko D."/>
            <person name="Novikova G."/>
            <person name="Obukhova E."/>
            <person name="Bogdanov V."/>
            <person name="Penin A."/>
            <person name="Logacheva M."/>
        </authorList>
    </citation>
    <scope>NUCLEOTIDE SEQUENCE</scope>
    <source>
        <strain evidence="2">Hsosn_3</strain>
        <tissue evidence="2">Leaf</tissue>
    </source>
</reference>
<dbReference type="EMBL" id="JAUIZM010000038">
    <property type="protein sequence ID" value="KAK1351408.1"/>
    <property type="molecule type" value="Genomic_DNA"/>
</dbReference>
<gene>
    <name evidence="2" type="ORF">POM88_054381</name>
</gene>